<gene>
    <name evidence="1" type="ORF">Sylvanvirus24_1</name>
</gene>
<protein>
    <submittedName>
        <fullName evidence="1">Uncharacterized protein</fullName>
    </submittedName>
</protein>
<proteinExistence type="predicted"/>
<dbReference type="EMBL" id="MK072530">
    <property type="protein sequence ID" value="AYV87086.1"/>
    <property type="molecule type" value="Genomic_DNA"/>
</dbReference>
<feature type="non-terminal residue" evidence="1">
    <location>
        <position position="110"/>
    </location>
</feature>
<evidence type="ECO:0000313" key="1">
    <source>
        <dbReference type="EMBL" id="AYV87086.1"/>
    </source>
</evidence>
<name>A0A3G5AIU3_9VIRU</name>
<accession>A0A3G5AIU3</accession>
<organism evidence="1">
    <name type="scientific">Sylvanvirus sp</name>
    <dbReference type="NCBI Taxonomy" id="2487774"/>
    <lineage>
        <taxon>Viruses</taxon>
    </lineage>
</organism>
<sequence length="110" mass="12776">MLTIIFILLEDLEFPCCSLYYLHPQDEKLNDPFLTQQQENNHEPPVPRETLHYFVLNDLPERHSSASISIVRSAEDSAYIEAFGLNLESVRYLADRITLMIKFTHPTGRP</sequence>
<reference evidence="1" key="1">
    <citation type="submission" date="2018-10" db="EMBL/GenBank/DDBJ databases">
        <title>Hidden diversity of soil giant viruses.</title>
        <authorList>
            <person name="Schulz F."/>
            <person name="Alteio L."/>
            <person name="Goudeau D."/>
            <person name="Ryan E.M."/>
            <person name="Malmstrom R.R."/>
            <person name="Blanchard J."/>
            <person name="Woyke T."/>
        </authorList>
    </citation>
    <scope>NUCLEOTIDE SEQUENCE</scope>
    <source>
        <strain evidence="1">SYV1</strain>
    </source>
</reference>